<reference evidence="4" key="1">
    <citation type="submission" date="2019-12" db="EMBL/GenBank/DDBJ databases">
        <title>Genome sequencing and annotation of Brassica cretica.</title>
        <authorList>
            <person name="Studholme D.J."/>
            <person name="Sarris P."/>
        </authorList>
    </citation>
    <scope>NUCLEOTIDE SEQUENCE</scope>
    <source>
        <strain evidence="4">PFS-109/04</strain>
        <tissue evidence="4">Leaf</tissue>
    </source>
</reference>
<dbReference type="GO" id="GO:0008270">
    <property type="term" value="F:zinc ion binding"/>
    <property type="evidence" value="ECO:0007669"/>
    <property type="project" value="UniProtKB-KW"/>
</dbReference>
<dbReference type="GO" id="GO:0003676">
    <property type="term" value="F:nucleic acid binding"/>
    <property type="evidence" value="ECO:0007669"/>
    <property type="project" value="InterPro"/>
</dbReference>
<gene>
    <name evidence="4" type="ORF">F2Q69_00015403</name>
</gene>
<name>A0A8S9R332_BRACR</name>
<feature type="compositionally biased region" description="Basic and acidic residues" evidence="2">
    <location>
        <begin position="1"/>
        <end position="25"/>
    </location>
</feature>
<dbReference type="Proteomes" id="UP000712600">
    <property type="component" value="Unassembled WGS sequence"/>
</dbReference>
<proteinExistence type="predicted"/>
<dbReference type="AlphaFoldDB" id="A0A8S9R332"/>
<feature type="region of interest" description="Disordered" evidence="2">
    <location>
        <begin position="1"/>
        <end position="29"/>
    </location>
</feature>
<protein>
    <recommendedName>
        <fullName evidence="3">CCHC-type domain-containing protein</fullName>
    </recommendedName>
</protein>
<dbReference type="EMBL" id="QGKX02000996">
    <property type="protein sequence ID" value="KAF3556850.1"/>
    <property type="molecule type" value="Genomic_DNA"/>
</dbReference>
<evidence type="ECO:0000256" key="2">
    <source>
        <dbReference type="SAM" id="MobiDB-lite"/>
    </source>
</evidence>
<feature type="domain" description="CCHC-type" evidence="3">
    <location>
        <begin position="229"/>
        <end position="243"/>
    </location>
</feature>
<feature type="region of interest" description="Disordered" evidence="2">
    <location>
        <begin position="187"/>
        <end position="211"/>
    </location>
</feature>
<sequence length="250" mass="28032">MDTRQREKEKGKEPTPGERTPKSDGSDTMVQTWIVVKERHREGSGHGKMCGDWVIIDKSKENNYVEWLGKSRPGWIEESRIGSYKMYVVEHAEPGDLGVRQLGEQLGTLLVEEAVGILISHDVARHKVLDVEVLNLRVHLVFAEINAEMLEERREQATASVLLVRIVHQTEPPLAKHGDEMKAARVAGTAAQTRKRNSAEEGKYSNGKSECSKCCRCHGGECWKAMGACTRCGKMDHATRNCPIWEQSRG</sequence>
<evidence type="ECO:0000259" key="3">
    <source>
        <dbReference type="PROSITE" id="PS50158"/>
    </source>
</evidence>
<keyword evidence="1" id="KW-0479">Metal-binding</keyword>
<dbReference type="PROSITE" id="PS50158">
    <property type="entry name" value="ZF_CCHC"/>
    <property type="match status" value="1"/>
</dbReference>
<evidence type="ECO:0000313" key="5">
    <source>
        <dbReference type="Proteomes" id="UP000712600"/>
    </source>
</evidence>
<comment type="caution">
    <text evidence="4">The sequence shown here is derived from an EMBL/GenBank/DDBJ whole genome shotgun (WGS) entry which is preliminary data.</text>
</comment>
<evidence type="ECO:0000313" key="4">
    <source>
        <dbReference type="EMBL" id="KAF3556850.1"/>
    </source>
</evidence>
<keyword evidence="1" id="KW-0863">Zinc-finger</keyword>
<keyword evidence="1" id="KW-0862">Zinc</keyword>
<organism evidence="4 5">
    <name type="scientific">Brassica cretica</name>
    <name type="common">Mustard</name>
    <dbReference type="NCBI Taxonomy" id="69181"/>
    <lineage>
        <taxon>Eukaryota</taxon>
        <taxon>Viridiplantae</taxon>
        <taxon>Streptophyta</taxon>
        <taxon>Embryophyta</taxon>
        <taxon>Tracheophyta</taxon>
        <taxon>Spermatophyta</taxon>
        <taxon>Magnoliopsida</taxon>
        <taxon>eudicotyledons</taxon>
        <taxon>Gunneridae</taxon>
        <taxon>Pentapetalae</taxon>
        <taxon>rosids</taxon>
        <taxon>malvids</taxon>
        <taxon>Brassicales</taxon>
        <taxon>Brassicaceae</taxon>
        <taxon>Brassiceae</taxon>
        <taxon>Brassica</taxon>
    </lineage>
</organism>
<accession>A0A8S9R332</accession>
<dbReference type="InterPro" id="IPR001878">
    <property type="entry name" value="Znf_CCHC"/>
</dbReference>
<evidence type="ECO:0000256" key="1">
    <source>
        <dbReference type="PROSITE-ProRule" id="PRU00047"/>
    </source>
</evidence>